<keyword evidence="3" id="KW-1185">Reference proteome</keyword>
<evidence type="ECO:0000313" key="2">
    <source>
        <dbReference type="EnsemblMetazoa" id="XP_019855003.1"/>
    </source>
</evidence>
<dbReference type="RefSeq" id="XP_019855003.1">
    <property type="nucleotide sequence ID" value="XM_019999444.1"/>
</dbReference>
<dbReference type="GO" id="GO:0031267">
    <property type="term" value="F:small GTPase binding"/>
    <property type="evidence" value="ECO:0007669"/>
    <property type="project" value="TreeGrafter"/>
</dbReference>
<organism evidence="2 3">
    <name type="scientific">Amphimedon queenslandica</name>
    <name type="common">Sponge</name>
    <dbReference type="NCBI Taxonomy" id="400682"/>
    <lineage>
        <taxon>Eukaryota</taxon>
        <taxon>Metazoa</taxon>
        <taxon>Porifera</taxon>
        <taxon>Demospongiae</taxon>
        <taxon>Heteroscleromorpha</taxon>
        <taxon>Haplosclerida</taxon>
        <taxon>Niphatidae</taxon>
        <taxon>Amphimedon</taxon>
    </lineage>
</organism>
<dbReference type="GO" id="GO:0048471">
    <property type="term" value="C:perinuclear region of cytoplasm"/>
    <property type="evidence" value="ECO:0007669"/>
    <property type="project" value="TreeGrafter"/>
</dbReference>
<reference evidence="3" key="1">
    <citation type="journal article" date="2010" name="Nature">
        <title>The Amphimedon queenslandica genome and the evolution of animal complexity.</title>
        <authorList>
            <person name="Srivastava M."/>
            <person name="Simakov O."/>
            <person name="Chapman J."/>
            <person name="Fahey B."/>
            <person name="Gauthier M.E."/>
            <person name="Mitros T."/>
            <person name="Richards G.S."/>
            <person name="Conaco C."/>
            <person name="Dacre M."/>
            <person name="Hellsten U."/>
            <person name="Larroux C."/>
            <person name="Putnam N.H."/>
            <person name="Stanke M."/>
            <person name="Adamska M."/>
            <person name="Darling A."/>
            <person name="Degnan S.M."/>
            <person name="Oakley T.H."/>
            <person name="Plachetzki D.C."/>
            <person name="Zhai Y."/>
            <person name="Adamski M."/>
            <person name="Calcino A."/>
            <person name="Cummins S.F."/>
            <person name="Goodstein D.M."/>
            <person name="Harris C."/>
            <person name="Jackson D.J."/>
            <person name="Leys S.P."/>
            <person name="Shu S."/>
            <person name="Woodcroft B.J."/>
            <person name="Vervoort M."/>
            <person name="Kosik K.S."/>
            <person name="Manning G."/>
            <person name="Degnan B.M."/>
            <person name="Rokhsar D.S."/>
        </authorList>
    </citation>
    <scope>NUCLEOTIDE SEQUENCE [LARGE SCALE GENOMIC DNA]</scope>
</reference>
<dbReference type="Pfam" id="PF13516">
    <property type="entry name" value="LRR_6"/>
    <property type="match status" value="3"/>
</dbReference>
<keyword evidence="1" id="KW-0175">Coiled coil</keyword>
<dbReference type="InterPro" id="IPR032675">
    <property type="entry name" value="LRR_dom_sf"/>
</dbReference>
<dbReference type="PANTHER" id="PTHR24113:SF15">
    <property type="entry name" value="NACHT DOMAIN-CONTAINING PROTEIN"/>
    <property type="match status" value="1"/>
</dbReference>
<protein>
    <submittedName>
        <fullName evidence="2">Uncharacterized protein</fullName>
    </submittedName>
</protein>
<dbReference type="GO" id="GO:0005096">
    <property type="term" value="F:GTPase activator activity"/>
    <property type="evidence" value="ECO:0007669"/>
    <property type="project" value="InterPro"/>
</dbReference>
<dbReference type="GO" id="GO:0006913">
    <property type="term" value="P:nucleocytoplasmic transport"/>
    <property type="evidence" value="ECO:0007669"/>
    <property type="project" value="TreeGrafter"/>
</dbReference>
<dbReference type="SUPFAM" id="SSF52047">
    <property type="entry name" value="RNI-like"/>
    <property type="match status" value="1"/>
</dbReference>
<proteinExistence type="predicted"/>
<dbReference type="GO" id="GO:0005829">
    <property type="term" value="C:cytosol"/>
    <property type="evidence" value="ECO:0007669"/>
    <property type="project" value="TreeGrafter"/>
</dbReference>
<accession>A0AAN0JE62</accession>
<dbReference type="KEGG" id="aqu:109583922"/>
<evidence type="ECO:0000256" key="1">
    <source>
        <dbReference type="SAM" id="Coils"/>
    </source>
</evidence>
<feature type="coiled-coil region" evidence="1">
    <location>
        <begin position="365"/>
        <end position="494"/>
    </location>
</feature>
<dbReference type="EnsemblMetazoa" id="XM_019999444.1">
    <property type="protein sequence ID" value="XP_019855003.1"/>
    <property type="gene ID" value="LOC109583922"/>
</dbReference>
<dbReference type="Proteomes" id="UP000007879">
    <property type="component" value="Unassembled WGS sequence"/>
</dbReference>
<sequence length="709" mass="80532">MATRNTSPYDAFLNERPSSEELAQVDLKGFNVVLGYTEEAFSVLPNEEKIKLWLSNAPNATRRVLLGKLERDSAKKYEERLKEIYETSCVDQSREPSLEHGEIVPGMVDDEHYIAQATDKNNDGDSVLSPGVKFREGHVYRSGAKKCNTIIEHHEMMKDNFEEINVRFQTMIFEFQDSFSEAGIPVEKLLHFLTCFPNLKDQLEQLTEPRKIRDIIEVLKTECSIVNVKPFETLARSFNVEKASKVVRDYKKAVTEFRKSVCQYCHFDQEVQQKSDGRLKAAFVMSWDAKDILDVLRELKNCHIQVGRSITNRSIVTCECPVTDIVLLIAFILEKIKILKERGLKEFLVGKCTIWDSTVDEFLSVIMKEKNKEGFQKEIASLKEQLAARDRQIEEFQTLQGSQLSKITSLKKQLATRDRQIEELQTLQGSQSSELASLKEQLAAGEKQIEELLTIQGSQSSVSNNEMVTLQKMSKMKDREIEDLKAALKKALNQNSTNHEAMAGQIEWHSSEVQLTSPSEQQCSEVLAKLQDKHQQVYLRESSSSIAGLLIPPLLQRKTVRCLYIFSTPLTHDFICSLSSQVSNNNTIESLWLTNNTISDDGVITLAQSLKHNTHLRYLSLGYNPGITSACAQSLAELLTINRSLTVLYLSRTKIDTEGVLQLVKSLKSNDTLGKLILDEKHKQACSDQFISKMNKLDFSYKYADGTHF</sequence>
<dbReference type="InterPro" id="IPR027038">
    <property type="entry name" value="RanGap"/>
</dbReference>
<dbReference type="PANTHER" id="PTHR24113">
    <property type="entry name" value="RAN GTPASE-ACTIVATING PROTEIN 1"/>
    <property type="match status" value="1"/>
</dbReference>
<name>A0AAN0JE62_AMPQE</name>
<dbReference type="GeneID" id="109583922"/>
<dbReference type="SMART" id="SM00368">
    <property type="entry name" value="LRR_RI"/>
    <property type="match status" value="3"/>
</dbReference>
<dbReference type="InterPro" id="IPR001611">
    <property type="entry name" value="Leu-rich_rpt"/>
</dbReference>
<reference evidence="2" key="2">
    <citation type="submission" date="2024-06" db="UniProtKB">
        <authorList>
            <consortium name="EnsemblMetazoa"/>
        </authorList>
    </citation>
    <scope>IDENTIFICATION</scope>
</reference>
<evidence type="ECO:0000313" key="3">
    <source>
        <dbReference type="Proteomes" id="UP000007879"/>
    </source>
</evidence>
<dbReference type="AlphaFoldDB" id="A0AAN0JE62"/>
<dbReference type="GO" id="GO:0005634">
    <property type="term" value="C:nucleus"/>
    <property type="evidence" value="ECO:0007669"/>
    <property type="project" value="TreeGrafter"/>
</dbReference>
<dbReference type="Gene3D" id="3.80.10.10">
    <property type="entry name" value="Ribonuclease Inhibitor"/>
    <property type="match status" value="1"/>
</dbReference>